<gene>
    <name evidence="1" type="ORF">XENOCAPTIV_014432</name>
</gene>
<evidence type="ECO:0000313" key="1">
    <source>
        <dbReference type="EMBL" id="MEQ2210493.1"/>
    </source>
</evidence>
<name>A0ABV0RSD0_9TELE</name>
<comment type="caution">
    <text evidence="1">The sequence shown here is derived from an EMBL/GenBank/DDBJ whole genome shotgun (WGS) entry which is preliminary data.</text>
</comment>
<proteinExistence type="predicted"/>
<organism evidence="1 2">
    <name type="scientific">Xenoophorus captivus</name>
    <dbReference type="NCBI Taxonomy" id="1517983"/>
    <lineage>
        <taxon>Eukaryota</taxon>
        <taxon>Metazoa</taxon>
        <taxon>Chordata</taxon>
        <taxon>Craniata</taxon>
        <taxon>Vertebrata</taxon>
        <taxon>Euteleostomi</taxon>
        <taxon>Actinopterygii</taxon>
        <taxon>Neopterygii</taxon>
        <taxon>Teleostei</taxon>
        <taxon>Neoteleostei</taxon>
        <taxon>Acanthomorphata</taxon>
        <taxon>Ovalentaria</taxon>
        <taxon>Atherinomorphae</taxon>
        <taxon>Cyprinodontiformes</taxon>
        <taxon>Goodeidae</taxon>
        <taxon>Xenoophorus</taxon>
    </lineage>
</organism>
<accession>A0ABV0RSD0</accession>
<evidence type="ECO:0000313" key="2">
    <source>
        <dbReference type="Proteomes" id="UP001434883"/>
    </source>
</evidence>
<dbReference type="Proteomes" id="UP001434883">
    <property type="component" value="Unassembled WGS sequence"/>
</dbReference>
<dbReference type="EMBL" id="JAHRIN010053404">
    <property type="protein sequence ID" value="MEQ2210493.1"/>
    <property type="molecule type" value="Genomic_DNA"/>
</dbReference>
<feature type="non-terminal residue" evidence="1">
    <location>
        <position position="1"/>
    </location>
</feature>
<sequence length="58" mass="6920">YRDDYGPPYSQIGADFRPEEANFLKSKLSNLLEEFKTKKMEKAVVCFHLKMYFLPKRT</sequence>
<protein>
    <submittedName>
        <fullName evidence="1">Uncharacterized protein</fullName>
    </submittedName>
</protein>
<reference evidence="1 2" key="1">
    <citation type="submission" date="2021-06" db="EMBL/GenBank/DDBJ databases">
        <authorList>
            <person name="Palmer J.M."/>
        </authorList>
    </citation>
    <scope>NUCLEOTIDE SEQUENCE [LARGE SCALE GENOMIC DNA]</scope>
    <source>
        <strain evidence="1 2">XC_2019</strain>
        <tissue evidence="1">Muscle</tissue>
    </source>
</reference>
<keyword evidence="2" id="KW-1185">Reference proteome</keyword>